<reference evidence="1" key="1">
    <citation type="submission" date="2018-11" db="EMBL/GenBank/DDBJ databases">
        <authorList>
            <consortium name="Pathogen Informatics"/>
        </authorList>
    </citation>
    <scope>NUCLEOTIDE SEQUENCE</scope>
</reference>
<dbReference type="EMBL" id="CAAALY010066204">
    <property type="protein sequence ID" value="VEL24153.1"/>
    <property type="molecule type" value="Genomic_DNA"/>
</dbReference>
<sequence>MDLAIRILSNYYAFSSTEASEKFPYSCRPLRVSRGDPCSGELTSSSPLPVTGFLLHSYAASPTAASLSCPFPLRHNSNSSSLTPTPASSFGLAARGGHISIPADNATNAFGVGRGTSGINVIGTNVLSKITPGVFSLLSPDWCQVKRQIERECLLRPAIGHPNIVPLLGTPLDRPQPIHRLGRTDRFDLLFASNPTTKPAPMRDSASPLGLHSSFCLPTDRPDQTLNIAQLISSAAATGSPSSSKSASPCLINTKPTPKNKLKYFCQSSNNSMQTDSRGKEPSSGVSSCFSSIHRFVSC</sequence>
<name>A0A448WZC8_9PLAT</name>
<comment type="caution">
    <text evidence="1">The sequence shown here is derived from an EMBL/GenBank/DDBJ whole genome shotgun (WGS) entry which is preliminary data.</text>
</comment>
<keyword evidence="2" id="KW-1185">Reference proteome</keyword>
<accession>A0A448WZC8</accession>
<evidence type="ECO:0000313" key="1">
    <source>
        <dbReference type="EMBL" id="VEL24153.1"/>
    </source>
</evidence>
<protein>
    <recommendedName>
        <fullName evidence="3">Protein kinase domain-containing protein</fullName>
    </recommendedName>
</protein>
<proteinExistence type="predicted"/>
<evidence type="ECO:0008006" key="3">
    <source>
        <dbReference type="Google" id="ProtNLM"/>
    </source>
</evidence>
<dbReference type="AlphaFoldDB" id="A0A448WZC8"/>
<gene>
    <name evidence="1" type="ORF">PXEA_LOCUS17593</name>
</gene>
<dbReference type="Proteomes" id="UP000784294">
    <property type="component" value="Unassembled WGS sequence"/>
</dbReference>
<evidence type="ECO:0000313" key="2">
    <source>
        <dbReference type="Proteomes" id="UP000784294"/>
    </source>
</evidence>
<organism evidence="1 2">
    <name type="scientific">Protopolystoma xenopodis</name>
    <dbReference type="NCBI Taxonomy" id="117903"/>
    <lineage>
        <taxon>Eukaryota</taxon>
        <taxon>Metazoa</taxon>
        <taxon>Spiralia</taxon>
        <taxon>Lophotrochozoa</taxon>
        <taxon>Platyhelminthes</taxon>
        <taxon>Monogenea</taxon>
        <taxon>Polyopisthocotylea</taxon>
        <taxon>Polystomatidea</taxon>
        <taxon>Polystomatidae</taxon>
        <taxon>Protopolystoma</taxon>
    </lineage>
</organism>